<keyword evidence="1" id="KW-1133">Transmembrane helix</keyword>
<evidence type="ECO:0000256" key="1">
    <source>
        <dbReference type="SAM" id="Phobius"/>
    </source>
</evidence>
<name>A0A0F9UEW0_9ZZZZ</name>
<feature type="transmembrane region" description="Helical" evidence="1">
    <location>
        <begin position="21"/>
        <end position="37"/>
    </location>
</feature>
<dbReference type="AlphaFoldDB" id="A0A0F9UEW0"/>
<keyword evidence="1" id="KW-0812">Transmembrane</keyword>
<organism evidence="2">
    <name type="scientific">marine sediment metagenome</name>
    <dbReference type="NCBI Taxonomy" id="412755"/>
    <lineage>
        <taxon>unclassified sequences</taxon>
        <taxon>metagenomes</taxon>
        <taxon>ecological metagenomes</taxon>
    </lineage>
</organism>
<comment type="caution">
    <text evidence="2">The sequence shown here is derived from an EMBL/GenBank/DDBJ whole genome shotgun (WGS) entry which is preliminary data.</text>
</comment>
<reference evidence="2" key="1">
    <citation type="journal article" date="2015" name="Nature">
        <title>Complex archaea that bridge the gap between prokaryotes and eukaryotes.</title>
        <authorList>
            <person name="Spang A."/>
            <person name="Saw J.H."/>
            <person name="Jorgensen S.L."/>
            <person name="Zaremba-Niedzwiedzka K."/>
            <person name="Martijn J."/>
            <person name="Lind A.E."/>
            <person name="van Eijk R."/>
            <person name="Schleper C."/>
            <person name="Guy L."/>
            <person name="Ettema T.J."/>
        </authorList>
    </citation>
    <scope>NUCLEOTIDE SEQUENCE</scope>
</reference>
<keyword evidence="1" id="KW-0472">Membrane</keyword>
<proteinExistence type="predicted"/>
<accession>A0A0F9UEW0</accession>
<dbReference type="EMBL" id="LAZR01000153">
    <property type="protein sequence ID" value="KKN85887.1"/>
    <property type="molecule type" value="Genomic_DNA"/>
</dbReference>
<sequence length="74" mass="8172">MTGDRHRLLMVRTLGGSWRPLALLVGGTLCIACSGYIDVDIFGPIPWCAQHFLEELDRLHGLGVPTLQRDLVEA</sequence>
<gene>
    <name evidence="2" type="ORF">LCGC14_0272980</name>
</gene>
<evidence type="ECO:0000313" key="2">
    <source>
        <dbReference type="EMBL" id="KKN85887.1"/>
    </source>
</evidence>
<protein>
    <submittedName>
        <fullName evidence="2">Uncharacterized protein</fullName>
    </submittedName>
</protein>